<evidence type="ECO:0000256" key="2">
    <source>
        <dbReference type="HAMAP-Rule" id="MF_00758"/>
    </source>
</evidence>
<evidence type="ECO:0000256" key="1">
    <source>
        <dbReference type="ARBA" id="ARBA00009600"/>
    </source>
</evidence>
<organism evidence="3 4">
    <name type="scientific">Nitrosomonas halophila</name>
    <dbReference type="NCBI Taxonomy" id="44576"/>
    <lineage>
        <taxon>Bacteria</taxon>
        <taxon>Pseudomonadati</taxon>
        <taxon>Pseudomonadota</taxon>
        <taxon>Betaproteobacteria</taxon>
        <taxon>Nitrosomonadales</taxon>
        <taxon>Nitrosomonadaceae</taxon>
        <taxon>Nitrosomonas</taxon>
    </lineage>
</organism>
<dbReference type="NCBIfam" id="NF001266">
    <property type="entry name" value="PRK00228.1-1"/>
    <property type="match status" value="1"/>
</dbReference>
<dbReference type="Gene3D" id="3.40.1740.10">
    <property type="entry name" value="VC0467-like"/>
    <property type="match status" value="1"/>
</dbReference>
<dbReference type="Pfam" id="PF02622">
    <property type="entry name" value="DUF179"/>
    <property type="match status" value="1"/>
</dbReference>
<dbReference type="HAMAP" id="MF_00758">
    <property type="entry name" value="UPF0301"/>
    <property type="match status" value="1"/>
</dbReference>
<proteinExistence type="inferred from homology"/>
<comment type="similarity">
    <text evidence="1 2">Belongs to the UPF0301 (AlgH) family.</text>
</comment>
<dbReference type="PANTHER" id="PTHR30327">
    <property type="entry name" value="UNCHARACTERIZED PROTEIN YQGE"/>
    <property type="match status" value="1"/>
</dbReference>
<dbReference type="PANTHER" id="PTHR30327:SF1">
    <property type="entry name" value="UPF0301 PROTEIN YQGE"/>
    <property type="match status" value="1"/>
</dbReference>
<dbReference type="SUPFAM" id="SSF143456">
    <property type="entry name" value="VC0467-like"/>
    <property type="match status" value="1"/>
</dbReference>
<protein>
    <recommendedName>
        <fullName evidence="2">UPF0301 protein SAMN05421881_10477</fullName>
    </recommendedName>
</protein>
<dbReference type="Proteomes" id="UP000198640">
    <property type="component" value="Unassembled WGS sequence"/>
</dbReference>
<sequence length="186" mass="19870">MQNVNLTDHFLIAMPSLEDSFFAKSLTYICEHNEQGALGLVVNRPTTLSVEELLKQLGMSPKVAGSVDAMVLLGGPVQIDSGFVLHQPIGSWKTTLSANTTIGLTASIDILQAVADCQGPEKMLVTLGYSGWSAGQLEQELAQNAWLTVPASAQILFELSTEQRLPAAMQSLGIDFSNLSNEVGHA</sequence>
<reference evidence="3 4" key="1">
    <citation type="submission" date="2016-10" db="EMBL/GenBank/DDBJ databases">
        <authorList>
            <person name="de Groot N.N."/>
        </authorList>
    </citation>
    <scope>NUCLEOTIDE SEQUENCE [LARGE SCALE GENOMIC DNA]</scope>
    <source>
        <strain evidence="3 4">Nm1</strain>
    </source>
</reference>
<dbReference type="STRING" id="44576.SAMN05421881_10477"/>
<evidence type="ECO:0000313" key="4">
    <source>
        <dbReference type="Proteomes" id="UP000198640"/>
    </source>
</evidence>
<name>A0A1H3LA23_9PROT</name>
<dbReference type="AlphaFoldDB" id="A0A1H3LA23"/>
<accession>A0A1H3LA23</accession>
<dbReference type="GO" id="GO:0005829">
    <property type="term" value="C:cytosol"/>
    <property type="evidence" value="ECO:0007669"/>
    <property type="project" value="TreeGrafter"/>
</dbReference>
<dbReference type="RefSeq" id="WP_090414914.1">
    <property type="nucleotide sequence ID" value="NZ_FNOY01000047.1"/>
</dbReference>
<evidence type="ECO:0000313" key="3">
    <source>
        <dbReference type="EMBL" id="SDY61293.1"/>
    </source>
</evidence>
<dbReference type="EMBL" id="FNOY01000047">
    <property type="protein sequence ID" value="SDY61293.1"/>
    <property type="molecule type" value="Genomic_DNA"/>
</dbReference>
<gene>
    <name evidence="3" type="ORF">SAMN05421881_10477</name>
</gene>
<dbReference type="InterPro" id="IPR003774">
    <property type="entry name" value="AlgH-like"/>
</dbReference>
<keyword evidence="4" id="KW-1185">Reference proteome</keyword>
<dbReference type="OrthoDB" id="9807486at2"/>